<accession>A0AAN9UUA2</accession>
<dbReference type="AlphaFoldDB" id="A0AAN9UUA2"/>
<dbReference type="Proteomes" id="UP001320420">
    <property type="component" value="Unassembled WGS sequence"/>
</dbReference>
<dbReference type="InterPro" id="IPR006575">
    <property type="entry name" value="RWD_dom"/>
</dbReference>
<dbReference type="EMBL" id="JAKJXP020000011">
    <property type="protein sequence ID" value="KAK7755634.1"/>
    <property type="molecule type" value="Genomic_DNA"/>
</dbReference>
<evidence type="ECO:0000256" key="1">
    <source>
        <dbReference type="SAM" id="MobiDB-lite"/>
    </source>
</evidence>
<feature type="region of interest" description="Disordered" evidence="1">
    <location>
        <begin position="115"/>
        <end position="136"/>
    </location>
</feature>
<keyword evidence="4" id="KW-1185">Reference proteome</keyword>
<organism evidence="3 4">
    <name type="scientific">Diatrype stigma</name>
    <dbReference type="NCBI Taxonomy" id="117547"/>
    <lineage>
        <taxon>Eukaryota</taxon>
        <taxon>Fungi</taxon>
        <taxon>Dikarya</taxon>
        <taxon>Ascomycota</taxon>
        <taxon>Pezizomycotina</taxon>
        <taxon>Sordariomycetes</taxon>
        <taxon>Xylariomycetidae</taxon>
        <taxon>Xylariales</taxon>
        <taxon>Diatrypaceae</taxon>
        <taxon>Diatrype</taxon>
    </lineage>
</organism>
<protein>
    <recommendedName>
        <fullName evidence="2">RWD domain-containing protein</fullName>
    </recommendedName>
</protein>
<evidence type="ECO:0000313" key="4">
    <source>
        <dbReference type="Proteomes" id="UP001320420"/>
    </source>
</evidence>
<gene>
    <name evidence="3" type="ORF">SLS62_002243</name>
</gene>
<dbReference type="PROSITE" id="PS50908">
    <property type="entry name" value="RWD"/>
    <property type="match status" value="1"/>
</dbReference>
<feature type="compositionally biased region" description="Basic and acidic residues" evidence="1">
    <location>
        <begin position="120"/>
        <end position="134"/>
    </location>
</feature>
<proteinExistence type="predicted"/>
<evidence type="ECO:0000313" key="3">
    <source>
        <dbReference type="EMBL" id="KAK7755634.1"/>
    </source>
</evidence>
<dbReference type="InterPro" id="IPR017359">
    <property type="entry name" value="Phi-like"/>
</dbReference>
<evidence type="ECO:0000259" key="2">
    <source>
        <dbReference type="PROSITE" id="PS50908"/>
    </source>
</evidence>
<comment type="caution">
    <text evidence="3">The sequence shown here is derived from an EMBL/GenBank/DDBJ whole genome shotgun (WGS) entry which is preliminary data.</text>
</comment>
<sequence length="262" mass="29031">MEHDGANRLAVELELLQAMYPEAMSFSLKAREVKYVHAPLTSGKSAAAGTLLLRLPDFYPDEGVPEVLLASGAQKEDLRSPTMEAIANLGLPPGEEVLDAIILSFQDLLSSRTSRLGGAGEHRTGTLPDRRQSGEEEFDDQHFRTVVIWLHHLLNTNKRKLALNPMIIDHRINGMTKPGYPGVLVFSGPKSSVDAHVSELRNQRWQAFQVRYDSEDDAEVGNRNWSFKHETGICEVESMSDLTQGILSAGQREAFLNAIGVR</sequence>
<dbReference type="PANTHER" id="PTHR15955:SF8">
    <property type="entry name" value="RWD DOMAIN-CONTAINING PROTEIN 2B-RELATED"/>
    <property type="match status" value="1"/>
</dbReference>
<reference evidence="3 4" key="1">
    <citation type="submission" date="2024-02" db="EMBL/GenBank/DDBJ databases">
        <title>De novo assembly and annotation of 12 fungi associated with fruit tree decline syndrome in Ontario, Canada.</title>
        <authorList>
            <person name="Sulman M."/>
            <person name="Ellouze W."/>
            <person name="Ilyukhin E."/>
        </authorList>
    </citation>
    <scope>NUCLEOTIDE SEQUENCE [LARGE SCALE GENOMIC DNA]</scope>
    <source>
        <strain evidence="3 4">M11/M66-122</strain>
    </source>
</reference>
<name>A0AAN9UUA2_9PEZI</name>
<dbReference type="PANTHER" id="PTHR15955">
    <property type="entry name" value="RWD DOMAIN CONTAINING PROTEIN 2"/>
    <property type="match status" value="1"/>
</dbReference>
<feature type="domain" description="RWD" evidence="2">
    <location>
        <begin position="11"/>
        <end position="112"/>
    </location>
</feature>